<protein>
    <submittedName>
        <fullName evidence="1">Uncharacterized protein</fullName>
    </submittedName>
</protein>
<sequence length="151" mass="17224">MLGEHGEMQPWHGADLQPMNQPRMGPECFASARLSCSRTLRLTVADASNAARMILVLSEAPSRRSEARAKTDQTYQGLFRNLRLRGSAARRPKYWLTSFRQCLSINYPSVTATGGFRRGDNYSWDLEQCKVIPWSHLHLLTCEFVHYHIIG</sequence>
<gene>
    <name evidence="1" type="ORF">LY79DRAFT_372753</name>
</gene>
<organism evidence="1 2">
    <name type="scientific">Colletotrichum navitas</name>
    <dbReference type="NCBI Taxonomy" id="681940"/>
    <lineage>
        <taxon>Eukaryota</taxon>
        <taxon>Fungi</taxon>
        <taxon>Dikarya</taxon>
        <taxon>Ascomycota</taxon>
        <taxon>Pezizomycotina</taxon>
        <taxon>Sordariomycetes</taxon>
        <taxon>Hypocreomycetidae</taxon>
        <taxon>Glomerellales</taxon>
        <taxon>Glomerellaceae</taxon>
        <taxon>Colletotrichum</taxon>
        <taxon>Colletotrichum graminicola species complex</taxon>
    </lineage>
</organism>
<dbReference type="RefSeq" id="XP_060409725.1">
    <property type="nucleotide sequence ID" value="XM_060552840.1"/>
</dbReference>
<dbReference type="EMBL" id="JAHLJV010000079">
    <property type="protein sequence ID" value="KAK1574181.1"/>
    <property type="molecule type" value="Genomic_DNA"/>
</dbReference>
<proteinExistence type="predicted"/>
<dbReference type="AlphaFoldDB" id="A0AAD8UYS9"/>
<reference evidence="1" key="1">
    <citation type="submission" date="2021-06" db="EMBL/GenBank/DDBJ databases">
        <title>Comparative genomics, transcriptomics and evolutionary studies reveal genomic signatures of adaptation to plant cell wall in hemibiotrophic fungi.</title>
        <authorList>
            <consortium name="DOE Joint Genome Institute"/>
            <person name="Baroncelli R."/>
            <person name="Diaz J.F."/>
            <person name="Benocci T."/>
            <person name="Peng M."/>
            <person name="Battaglia E."/>
            <person name="Haridas S."/>
            <person name="Andreopoulos W."/>
            <person name="Labutti K."/>
            <person name="Pangilinan J."/>
            <person name="Floch G.L."/>
            <person name="Makela M.R."/>
            <person name="Henrissat B."/>
            <person name="Grigoriev I.V."/>
            <person name="Crouch J.A."/>
            <person name="De Vries R.P."/>
            <person name="Sukno S.A."/>
            <person name="Thon M.R."/>
        </authorList>
    </citation>
    <scope>NUCLEOTIDE SEQUENCE</scope>
    <source>
        <strain evidence="1">CBS 125086</strain>
    </source>
</reference>
<evidence type="ECO:0000313" key="2">
    <source>
        <dbReference type="Proteomes" id="UP001230504"/>
    </source>
</evidence>
<keyword evidence="2" id="KW-1185">Reference proteome</keyword>
<comment type="caution">
    <text evidence="1">The sequence shown here is derived from an EMBL/GenBank/DDBJ whole genome shotgun (WGS) entry which is preliminary data.</text>
</comment>
<dbReference type="Proteomes" id="UP001230504">
    <property type="component" value="Unassembled WGS sequence"/>
</dbReference>
<name>A0AAD8UYS9_9PEZI</name>
<dbReference type="GeneID" id="85437080"/>
<accession>A0AAD8UYS9</accession>
<evidence type="ECO:0000313" key="1">
    <source>
        <dbReference type="EMBL" id="KAK1574181.1"/>
    </source>
</evidence>